<feature type="compositionally biased region" description="Polar residues" evidence="1">
    <location>
        <begin position="337"/>
        <end position="346"/>
    </location>
</feature>
<keyword evidence="3" id="KW-0732">Signal</keyword>
<name>A0ABS1SIP9_9MICO</name>
<evidence type="ECO:0000256" key="3">
    <source>
        <dbReference type="SAM" id="SignalP"/>
    </source>
</evidence>
<dbReference type="RefSeq" id="WP_202345042.1">
    <property type="nucleotide sequence ID" value="NZ_BAAAPI010000003.1"/>
</dbReference>
<proteinExistence type="predicted"/>
<sequence length="364" mass="35835">MNTRLMTPPHTPHPVRFGVAAAILTALLALFGLALTPAPAHAAGRVDVSPAPSADGETTVTLSGSGFQYLPNAPGGIYVSFGVVQDPQTNSWAPSQGGKSGETFGYAATSGATILVSFAGGSSADAANALIEADGTWTAQMRIPGSSFPSISGNPHAGEAAEGATIDCLQVQCGVITFGAHGMVNAHNESFTPVSFMTAEGTLASGTAGQSFEDGGVAPGASTVTDDAATSVEVPGAGGAAPSGSTPSSEPKPADAPVAAAAPQTAQPAPEASGLSSSALVVGVLAFAVAALLGAVVFALVRRARAARVVRAAAAAQPPAAGEPRLDALSTDARGDSGTTPHPQTQETQINAAAEAIRHREGAL</sequence>
<keyword evidence="2" id="KW-0812">Transmembrane</keyword>
<keyword evidence="2" id="KW-1133">Transmembrane helix</keyword>
<reference evidence="4 5" key="1">
    <citation type="submission" date="2018-09" db="EMBL/GenBank/DDBJ databases">
        <title>Comparative genomics of Leucobacter spp.</title>
        <authorList>
            <person name="Reis A.C."/>
            <person name="Kolvenbach B.A."/>
            <person name="Corvini P.F.X."/>
            <person name="Nunes O.C."/>
        </authorList>
    </citation>
    <scope>NUCLEOTIDE SEQUENCE [LARGE SCALE GENOMIC DNA]</scope>
    <source>
        <strain evidence="4 5">TAN 31504</strain>
    </source>
</reference>
<evidence type="ECO:0000256" key="2">
    <source>
        <dbReference type="SAM" id="Phobius"/>
    </source>
</evidence>
<dbReference type="Gene3D" id="2.60.40.230">
    <property type="entry name" value="Neocarzinostatin-like"/>
    <property type="match status" value="1"/>
</dbReference>
<dbReference type="EMBL" id="QYAC01000005">
    <property type="protein sequence ID" value="MBL3679771.1"/>
    <property type="molecule type" value="Genomic_DNA"/>
</dbReference>
<evidence type="ECO:0000256" key="1">
    <source>
        <dbReference type="SAM" id="MobiDB-lite"/>
    </source>
</evidence>
<feature type="region of interest" description="Disordered" evidence="1">
    <location>
        <begin position="232"/>
        <end position="272"/>
    </location>
</feature>
<feature type="chain" id="PRO_5045166253" description="Minor silk ampullate protein" evidence="3">
    <location>
        <begin position="43"/>
        <end position="364"/>
    </location>
</feature>
<evidence type="ECO:0008006" key="6">
    <source>
        <dbReference type="Google" id="ProtNLM"/>
    </source>
</evidence>
<accession>A0ABS1SIP9</accession>
<keyword evidence="5" id="KW-1185">Reference proteome</keyword>
<comment type="caution">
    <text evidence="4">The sequence shown here is derived from an EMBL/GenBank/DDBJ whole genome shotgun (WGS) entry which is preliminary data.</text>
</comment>
<dbReference type="Proteomes" id="UP001645859">
    <property type="component" value="Unassembled WGS sequence"/>
</dbReference>
<feature type="region of interest" description="Disordered" evidence="1">
    <location>
        <begin position="313"/>
        <end position="346"/>
    </location>
</feature>
<organism evidence="4 5">
    <name type="scientific">Leucobacter chromiireducens subsp. solipictus</name>
    <dbReference type="NCBI Taxonomy" id="398235"/>
    <lineage>
        <taxon>Bacteria</taxon>
        <taxon>Bacillati</taxon>
        <taxon>Actinomycetota</taxon>
        <taxon>Actinomycetes</taxon>
        <taxon>Micrococcales</taxon>
        <taxon>Microbacteriaceae</taxon>
        <taxon>Leucobacter</taxon>
    </lineage>
</organism>
<feature type="compositionally biased region" description="Low complexity" evidence="1">
    <location>
        <begin position="242"/>
        <end position="272"/>
    </location>
</feature>
<feature type="signal peptide" evidence="3">
    <location>
        <begin position="1"/>
        <end position="42"/>
    </location>
</feature>
<evidence type="ECO:0000313" key="4">
    <source>
        <dbReference type="EMBL" id="MBL3679771.1"/>
    </source>
</evidence>
<keyword evidence="2" id="KW-0472">Membrane</keyword>
<protein>
    <recommendedName>
        <fullName evidence="6">Minor silk ampullate protein</fullName>
    </recommendedName>
</protein>
<evidence type="ECO:0000313" key="5">
    <source>
        <dbReference type="Proteomes" id="UP001645859"/>
    </source>
</evidence>
<feature type="transmembrane region" description="Helical" evidence="2">
    <location>
        <begin position="279"/>
        <end position="301"/>
    </location>
</feature>
<gene>
    <name evidence="4" type="ORF">D3230_10820</name>
</gene>